<comment type="subcellular location">
    <subcellularLocation>
        <location evidence="1">Cell membrane</location>
        <topology evidence="1">Lipid-anchor</topology>
        <topology evidence="1">GPI-anchor</topology>
    </subcellularLocation>
</comment>
<evidence type="ECO:0000256" key="2">
    <source>
        <dbReference type="ARBA" id="ARBA00005961"/>
    </source>
</evidence>
<keyword evidence="8" id="KW-0449">Lipoprotein</keyword>
<proteinExistence type="evidence at transcript level"/>
<dbReference type="EMBL" id="JW868366">
    <property type="protein sequence ID" value="AFP00884.1"/>
    <property type="molecule type" value="mRNA"/>
</dbReference>
<dbReference type="InterPro" id="IPR037193">
    <property type="entry name" value="GDNF_alpha"/>
</dbReference>
<protein>
    <submittedName>
        <fullName evidence="11">GDNF family receptor alpha-4</fullName>
    </submittedName>
</protein>
<keyword evidence="7" id="KW-0325">Glycoprotein</keyword>
<evidence type="ECO:0000256" key="9">
    <source>
        <dbReference type="SAM" id="SignalP"/>
    </source>
</evidence>
<dbReference type="GO" id="GO:0007169">
    <property type="term" value="P:cell surface receptor protein tyrosine kinase signaling pathway"/>
    <property type="evidence" value="ECO:0007669"/>
    <property type="project" value="UniProtKB-ARBA"/>
</dbReference>
<keyword evidence="4 9" id="KW-0732">Signal</keyword>
<evidence type="ECO:0000256" key="1">
    <source>
        <dbReference type="ARBA" id="ARBA00004609"/>
    </source>
</evidence>
<evidence type="ECO:0000256" key="6">
    <source>
        <dbReference type="ARBA" id="ARBA00023170"/>
    </source>
</evidence>
<dbReference type="GO" id="GO:0038023">
    <property type="term" value="F:signaling receptor activity"/>
    <property type="evidence" value="ECO:0007669"/>
    <property type="project" value="InterPro"/>
</dbReference>
<comment type="similarity">
    <text evidence="2">Belongs to the GDNFR family.</text>
</comment>
<evidence type="ECO:0000313" key="11">
    <source>
        <dbReference type="EMBL" id="AFP00884.1"/>
    </source>
</evidence>
<sequence>MVVVGVYLLLALLDGLLTVETSFNDCLQASETCVSDPKCSPMYRTFRQCMAGSNAAPLGPGAKNQCLNALVSLLSGPLRNCRCKRGMKKEKNCLGIYWSLHQSLIQGEDMNESSPYEPSRKGYDYARLASIMAGSDTGVTRANRCLDAAKACNVDESCQRLRTEYASACLKRTNKAEICNRSKCHKALRRFFDRVPVEFTHELIFCPCEDTACGERRRQSIVPACSYHEKEKQNCLKLLEMCKMNVVCRSRLAEFQISCQPSTQSASGCLKENYAECLLSYTGMIGTVITPNYIDNSSSNIVPWCTCSGSGNGRQDCETFLNLFTDNVCLRNAFQAFGNGTDLNMGSDMQQSTLPTRYLHPERNLNDTLASHSKEQAFGPTIRTQVSDEKLLWRESIGSSNKVPGWAAIVHTPPHLVWGLALVSVYSGFSM</sequence>
<organism evidence="11">
    <name type="scientific">Callorhinchus milii</name>
    <name type="common">Ghost shark</name>
    <dbReference type="NCBI Taxonomy" id="7868"/>
    <lineage>
        <taxon>Eukaryota</taxon>
        <taxon>Metazoa</taxon>
        <taxon>Chordata</taxon>
        <taxon>Craniata</taxon>
        <taxon>Vertebrata</taxon>
        <taxon>Chondrichthyes</taxon>
        <taxon>Holocephali</taxon>
        <taxon>Chimaeriformes</taxon>
        <taxon>Callorhinchidae</taxon>
        <taxon>Callorhinchus</taxon>
    </lineage>
</organism>
<dbReference type="InterPro" id="IPR003438">
    <property type="entry name" value="GDNF_rcpt"/>
</dbReference>
<dbReference type="InterPro" id="IPR016017">
    <property type="entry name" value="GDNF/GAS1"/>
</dbReference>
<dbReference type="GO" id="GO:0043235">
    <property type="term" value="C:receptor complex"/>
    <property type="evidence" value="ECO:0007669"/>
    <property type="project" value="TreeGrafter"/>
</dbReference>
<reference evidence="11" key="1">
    <citation type="journal article" date="2014" name="Nature">
        <title>Elephant shark genome provides unique insights into gnathostome evolution.</title>
        <authorList>
            <consortium name="International Elephant Shark Genome Sequencing Consortium"/>
            <person name="Venkatesh B."/>
            <person name="Lee A.P."/>
            <person name="Ravi V."/>
            <person name="Maurya A.K."/>
            <person name="Lian M.M."/>
            <person name="Swann J.B."/>
            <person name="Ohta Y."/>
            <person name="Flajnik M.F."/>
            <person name="Sutoh Y."/>
            <person name="Kasahara M."/>
            <person name="Hoon S."/>
            <person name="Gangu V."/>
            <person name="Roy S.W."/>
            <person name="Irimia M."/>
            <person name="Korzh V."/>
            <person name="Kondrychyn I."/>
            <person name="Lim Z.W."/>
            <person name="Tay B.H."/>
            <person name="Tohari S."/>
            <person name="Kong K.W."/>
            <person name="Ho S."/>
            <person name="Lorente-Galdos B."/>
            <person name="Quilez J."/>
            <person name="Marques-Bonet T."/>
            <person name="Raney B.J."/>
            <person name="Ingham P.W."/>
            <person name="Tay A."/>
            <person name="Hillier L.W."/>
            <person name="Minx P."/>
            <person name="Boehm T."/>
            <person name="Wilson R.K."/>
            <person name="Brenner S."/>
            <person name="Warren W.C."/>
        </authorList>
    </citation>
    <scope>NUCLEOTIDE SEQUENCE</scope>
    <source>
        <tissue evidence="11">Kidney</tissue>
    </source>
</reference>
<feature type="domain" description="GDNF/GAS1" evidence="10">
    <location>
        <begin position="235"/>
        <end position="329"/>
    </location>
</feature>
<dbReference type="RefSeq" id="XP_042192980.1">
    <property type="nucleotide sequence ID" value="XM_042337046.1"/>
</dbReference>
<dbReference type="SUPFAM" id="SSF110035">
    <property type="entry name" value="GDNF receptor-like"/>
    <property type="match status" value="2"/>
</dbReference>
<dbReference type="Pfam" id="PF02351">
    <property type="entry name" value="GDNF"/>
    <property type="match status" value="3"/>
</dbReference>
<dbReference type="OrthoDB" id="10047040at2759"/>
<dbReference type="Gene3D" id="1.10.220.110">
    <property type="entry name" value="GDNF binding domain"/>
    <property type="match status" value="1"/>
</dbReference>
<dbReference type="CTD" id="100144564"/>
<evidence type="ECO:0000259" key="10">
    <source>
        <dbReference type="SMART" id="SM00907"/>
    </source>
</evidence>
<keyword evidence="6 11" id="KW-0675">Receptor</keyword>
<dbReference type="AlphaFoldDB" id="V9KRA2"/>
<evidence type="ECO:0000256" key="4">
    <source>
        <dbReference type="ARBA" id="ARBA00022729"/>
    </source>
</evidence>
<evidence type="ECO:0000256" key="7">
    <source>
        <dbReference type="ARBA" id="ARBA00023180"/>
    </source>
</evidence>
<dbReference type="GeneID" id="103188114"/>
<feature type="domain" description="GDNF/GAS1" evidence="10">
    <location>
        <begin position="145"/>
        <end position="225"/>
    </location>
</feature>
<evidence type="ECO:0000256" key="5">
    <source>
        <dbReference type="ARBA" id="ARBA00023136"/>
    </source>
</evidence>
<dbReference type="PANTHER" id="PTHR10269">
    <property type="entry name" value="GDNF RECEPTOR ALPHA"/>
    <property type="match status" value="1"/>
</dbReference>
<accession>V9KRA2</accession>
<dbReference type="RefSeq" id="XP_042192985.1">
    <property type="nucleotide sequence ID" value="XM_042337051.1"/>
</dbReference>
<dbReference type="FunFam" id="1.10.220.110:FF:000001">
    <property type="entry name" value="GDNF family receptor alpha"/>
    <property type="match status" value="1"/>
</dbReference>
<dbReference type="GO" id="GO:0007399">
    <property type="term" value="P:nervous system development"/>
    <property type="evidence" value="ECO:0007669"/>
    <property type="project" value="TreeGrafter"/>
</dbReference>
<evidence type="ECO:0000256" key="8">
    <source>
        <dbReference type="ARBA" id="ARBA00023288"/>
    </source>
</evidence>
<dbReference type="PRINTS" id="PR01316">
    <property type="entry name" value="GDNFRECEPTOR"/>
</dbReference>
<dbReference type="SMART" id="SM00907">
    <property type="entry name" value="GDNF"/>
    <property type="match status" value="3"/>
</dbReference>
<name>V9KRA2_CALMI</name>
<dbReference type="PANTHER" id="PTHR10269:SF2">
    <property type="entry name" value="GDNF FAMILY RECEPTOR ALPHA-4"/>
    <property type="match status" value="1"/>
</dbReference>
<keyword evidence="3" id="KW-1003">Cell membrane</keyword>
<feature type="signal peptide" evidence="9">
    <location>
        <begin position="1"/>
        <end position="18"/>
    </location>
</feature>
<dbReference type="GO" id="GO:0009897">
    <property type="term" value="C:external side of plasma membrane"/>
    <property type="evidence" value="ECO:0007669"/>
    <property type="project" value="TreeGrafter"/>
</dbReference>
<keyword evidence="5" id="KW-0472">Membrane</keyword>
<dbReference type="KEGG" id="cmk:103188114"/>
<evidence type="ECO:0000256" key="3">
    <source>
        <dbReference type="ARBA" id="ARBA00022475"/>
    </source>
</evidence>
<feature type="chain" id="PRO_5004778271" evidence="9">
    <location>
        <begin position="19"/>
        <end position="431"/>
    </location>
</feature>
<feature type="domain" description="GDNF/GAS1" evidence="10">
    <location>
        <begin position="26"/>
        <end position="105"/>
    </location>
</feature>